<dbReference type="VEuPathDB" id="FungiDB:A1O9_09036"/>
<reference evidence="1 2" key="1">
    <citation type="submission" date="2013-03" db="EMBL/GenBank/DDBJ databases">
        <title>The Genome Sequence of Exophiala aquamarina CBS 119918.</title>
        <authorList>
            <consortium name="The Broad Institute Genomics Platform"/>
            <person name="Cuomo C."/>
            <person name="de Hoog S."/>
            <person name="Gorbushina A."/>
            <person name="Walker B."/>
            <person name="Young S.K."/>
            <person name="Zeng Q."/>
            <person name="Gargeya S."/>
            <person name="Fitzgerald M."/>
            <person name="Haas B."/>
            <person name="Abouelleil A."/>
            <person name="Allen A.W."/>
            <person name="Alvarado L."/>
            <person name="Arachchi H.M."/>
            <person name="Berlin A.M."/>
            <person name="Chapman S.B."/>
            <person name="Gainer-Dewar J."/>
            <person name="Goldberg J."/>
            <person name="Griggs A."/>
            <person name="Gujja S."/>
            <person name="Hansen M."/>
            <person name="Howarth C."/>
            <person name="Imamovic A."/>
            <person name="Ireland A."/>
            <person name="Larimer J."/>
            <person name="McCowan C."/>
            <person name="Murphy C."/>
            <person name="Pearson M."/>
            <person name="Poon T.W."/>
            <person name="Priest M."/>
            <person name="Roberts A."/>
            <person name="Saif S."/>
            <person name="Shea T."/>
            <person name="Sisk P."/>
            <person name="Sykes S."/>
            <person name="Wortman J."/>
            <person name="Nusbaum C."/>
            <person name="Birren B."/>
        </authorList>
    </citation>
    <scope>NUCLEOTIDE SEQUENCE [LARGE SCALE GENOMIC DNA]</scope>
    <source>
        <strain evidence="1 2">CBS 119918</strain>
    </source>
</reference>
<name>A0A072P389_9EURO</name>
<comment type="caution">
    <text evidence="1">The sequence shown here is derived from an EMBL/GenBank/DDBJ whole genome shotgun (WGS) entry which is preliminary data.</text>
</comment>
<dbReference type="AlphaFoldDB" id="A0A072P389"/>
<keyword evidence="2" id="KW-1185">Reference proteome</keyword>
<evidence type="ECO:0000313" key="1">
    <source>
        <dbReference type="EMBL" id="KEF54594.1"/>
    </source>
</evidence>
<dbReference type="RefSeq" id="XP_013257184.1">
    <property type="nucleotide sequence ID" value="XM_013401730.1"/>
</dbReference>
<organism evidence="1 2">
    <name type="scientific">Exophiala aquamarina CBS 119918</name>
    <dbReference type="NCBI Taxonomy" id="1182545"/>
    <lineage>
        <taxon>Eukaryota</taxon>
        <taxon>Fungi</taxon>
        <taxon>Dikarya</taxon>
        <taxon>Ascomycota</taxon>
        <taxon>Pezizomycotina</taxon>
        <taxon>Eurotiomycetes</taxon>
        <taxon>Chaetothyriomycetidae</taxon>
        <taxon>Chaetothyriales</taxon>
        <taxon>Herpotrichiellaceae</taxon>
        <taxon>Exophiala</taxon>
    </lineage>
</organism>
<sequence>MSLSSHAAYAKMRNPCATNACCSRAPTIPRKIARVWSPSTRTAWPPMDLRYNELPPPPSPARAMSASERVYWGNAEIVNREKLLESACTMRRIPSARG</sequence>
<dbReference type="HOGENOM" id="CLU_2333611_0_0_1"/>
<dbReference type="EMBL" id="AMGV01000009">
    <property type="protein sequence ID" value="KEF54594.1"/>
    <property type="molecule type" value="Genomic_DNA"/>
</dbReference>
<evidence type="ECO:0000313" key="2">
    <source>
        <dbReference type="Proteomes" id="UP000027920"/>
    </source>
</evidence>
<protein>
    <submittedName>
        <fullName evidence="1">Uncharacterized protein</fullName>
    </submittedName>
</protein>
<accession>A0A072P389</accession>
<gene>
    <name evidence="1" type="ORF">A1O9_09036</name>
</gene>
<dbReference type="Proteomes" id="UP000027920">
    <property type="component" value="Unassembled WGS sequence"/>
</dbReference>
<proteinExistence type="predicted"/>
<dbReference type="GeneID" id="25283946"/>